<evidence type="ECO:0000256" key="2">
    <source>
        <dbReference type="ARBA" id="ARBA00023082"/>
    </source>
</evidence>
<dbReference type="InterPro" id="IPR007624">
    <property type="entry name" value="RNA_pol_sigma70_r3"/>
</dbReference>
<dbReference type="Gene3D" id="1.10.10.10">
    <property type="entry name" value="Winged helix-like DNA-binding domain superfamily/Winged helix DNA-binding domain"/>
    <property type="match status" value="2"/>
</dbReference>
<dbReference type="Pfam" id="PF04542">
    <property type="entry name" value="Sigma70_r2"/>
    <property type="match status" value="1"/>
</dbReference>
<dbReference type="GO" id="GO:0006352">
    <property type="term" value="P:DNA-templated transcription initiation"/>
    <property type="evidence" value="ECO:0007669"/>
    <property type="project" value="InterPro"/>
</dbReference>
<protein>
    <submittedName>
        <fullName evidence="9">SigB/SigF/SigG family RNA polymerase sigma factor</fullName>
    </submittedName>
</protein>
<dbReference type="InterPro" id="IPR014284">
    <property type="entry name" value="RNA_pol_sigma-70_dom"/>
</dbReference>
<evidence type="ECO:0000256" key="1">
    <source>
        <dbReference type="ARBA" id="ARBA00023015"/>
    </source>
</evidence>
<name>A0A9Y2JJ65_9PSEU</name>
<dbReference type="NCBIfam" id="TIGR02980">
    <property type="entry name" value="SigBFG"/>
    <property type="match status" value="1"/>
</dbReference>
<dbReference type="InterPro" id="IPR013325">
    <property type="entry name" value="RNA_pol_sigma_r2"/>
</dbReference>
<evidence type="ECO:0000313" key="10">
    <source>
        <dbReference type="Proteomes" id="UP001239397"/>
    </source>
</evidence>
<dbReference type="CDD" id="cd06171">
    <property type="entry name" value="Sigma70_r4"/>
    <property type="match status" value="1"/>
</dbReference>
<evidence type="ECO:0000313" key="9">
    <source>
        <dbReference type="EMBL" id="WIX98704.1"/>
    </source>
</evidence>
<dbReference type="Proteomes" id="UP001239397">
    <property type="component" value="Chromosome"/>
</dbReference>
<dbReference type="PANTHER" id="PTHR30385:SF4">
    <property type="entry name" value="RNA POLYMERASE SIGMA-E FACTOR"/>
    <property type="match status" value="1"/>
</dbReference>
<dbReference type="SUPFAM" id="SSF88659">
    <property type="entry name" value="Sigma3 and sigma4 domains of RNA polymerase sigma factors"/>
    <property type="match status" value="2"/>
</dbReference>
<reference evidence="9 10" key="1">
    <citation type="submission" date="2023-06" db="EMBL/GenBank/DDBJ databases">
        <authorList>
            <person name="Oyuntsetseg B."/>
            <person name="Kim S.B."/>
        </authorList>
    </citation>
    <scope>NUCLEOTIDE SEQUENCE [LARGE SCALE GENOMIC DNA]</scope>
    <source>
        <strain evidence="9 10">4-36</strain>
    </source>
</reference>
<dbReference type="RefSeq" id="WP_285995188.1">
    <property type="nucleotide sequence ID" value="NZ_CP127295.1"/>
</dbReference>
<keyword evidence="2" id="KW-0731">Sigma factor</keyword>
<dbReference type="InterPro" id="IPR000943">
    <property type="entry name" value="RNA_pol_sigma70"/>
</dbReference>
<feature type="domain" description="RNA polymerase sigma-70 region 4" evidence="8">
    <location>
        <begin position="237"/>
        <end position="286"/>
    </location>
</feature>
<dbReference type="PRINTS" id="PR00046">
    <property type="entry name" value="SIGMA70FCT"/>
</dbReference>
<gene>
    <name evidence="9" type="ORF">QRX60_32160</name>
</gene>
<feature type="domain" description="RNA polymerase sigma-70 region 3" evidence="6">
    <location>
        <begin position="151"/>
        <end position="210"/>
    </location>
</feature>
<feature type="region of interest" description="Disordered" evidence="5">
    <location>
        <begin position="16"/>
        <end position="44"/>
    </location>
</feature>
<dbReference type="InterPro" id="IPR007630">
    <property type="entry name" value="RNA_pol_sigma70_r4"/>
</dbReference>
<keyword evidence="1" id="KW-0805">Transcription regulation</keyword>
<dbReference type="GO" id="GO:0003677">
    <property type="term" value="F:DNA binding"/>
    <property type="evidence" value="ECO:0007669"/>
    <property type="project" value="UniProtKB-KW"/>
</dbReference>
<dbReference type="AlphaFoldDB" id="A0A9Y2JJ65"/>
<dbReference type="Pfam" id="PF04545">
    <property type="entry name" value="Sigma70_r4"/>
    <property type="match status" value="1"/>
</dbReference>
<dbReference type="InterPro" id="IPR014322">
    <property type="entry name" value="RNA_pol_sigma-B/F/G"/>
</dbReference>
<keyword evidence="3" id="KW-0238">DNA-binding</keyword>
<dbReference type="GO" id="GO:0016987">
    <property type="term" value="F:sigma factor activity"/>
    <property type="evidence" value="ECO:0007669"/>
    <property type="project" value="UniProtKB-KW"/>
</dbReference>
<evidence type="ECO:0000256" key="5">
    <source>
        <dbReference type="SAM" id="MobiDB-lite"/>
    </source>
</evidence>
<evidence type="ECO:0000259" key="8">
    <source>
        <dbReference type="Pfam" id="PF04545"/>
    </source>
</evidence>
<dbReference type="Gene3D" id="1.20.120.1810">
    <property type="match status" value="1"/>
</dbReference>
<organism evidence="9 10">
    <name type="scientific">Amycolatopsis mongoliensis</name>
    <dbReference type="NCBI Taxonomy" id="715475"/>
    <lineage>
        <taxon>Bacteria</taxon>
        <taxon>Bacillati</taxon>
        <taxon>Actinomycetota</taxon>
        <taxon>Actinomycetes</taxon>
        <taxon>Pseudonocardiales</taxon>
        <taxon>Pseudonocardiaceae</taxon>
        <taxon>Amycolatopsis</taxon>
    </lineage>
</organism>
<dbReference type="InterPro" id="IPR007627">
    <property type="entry name" value="RNA_pol_sigma70_r2"/>
</dbReference>
<dbReference type="InterPro" id="IPR036388">
    <property type="entry name" value="WH-like_DNA-bd_sf"/>
</dbReference>
<dbReference type="KEGG" id="amog:QRX60_32160"/>
<keyword evidence="4" id="KW-0804">Transcription</keyword>
<dbReference type="InterPro" id="IPR013324">
    <property type="entry name" value="RNA_pol_sigma_r3/r4-like"/>
</dbReference>
<accession>A0A9Y2JJ65</accession>
<proteinExistence type="predicted"/>
<dbReference type="EMBL" id="CP127295">
    <property type="protein sequence ID" value="WIX98704.1"/>
    <property type="molecule type" value="Genomic_DNA"/>
</dbReference>
<dbReference type="SUPFAM" id="SSF88946">
    <property type="entry name" value="Sigma2 domain of RNA polymerase sigma factors"/>
    <property type="match status" value="1"/>
</dbReference>
<evidence type="ECO:0000256" key="4">
    <source>
        <dbReference type="ARBA" id="ARBA00023163"/>
    </source>
</evidence>
<dbReference type="Pfam" id="PF04539">
    <property type="entry name" value="Sigma70_r3"/>
    <property type="match status" value="1"/>
</dbReference>
<sequence>MPACSVPGAAPPLELAEQQATAASGAVRTSGPRPGRGTRRSDDYSQHRPLFDELAALPAGHPGRGPLRERLILAHLPLAEHIATRFGGRGQPRDDLVQVARIGLVKAVDRFEPAQGSDFLSFAVPTVMGEVRRFFRDTGWSMRVPRGLKELSAQLTRGTTQLAQALGRAPTPSELSGHLGIDVVTVREGLLASNAYEASSLDQPAGDGDGTATVAEGMGGLDARIELVDDHETVAPLLRRLPDRERAIVTMRFFDGMSQSQIAARVGVSQMQVSRLLGKILRELREQLAE</sequence>
<keyword evidence="10" id="KW-1185">Reference proteome</keyword>
<evidence type="ECO:0000256" key="3">
    <source>
        <dbReference type="ARBA" id="ARBA00023125"/>
    </source>
</evidence>
<dbReference type="PANTHER" id="PTHR30385">
    <property type="entry name" value="SIGMA FACTOR F FLAGELLAR"/>
    <property type="match status" value="1"/>
</dbReference>
<evidence type="ECO:0000259" key="7">
    <source>
        <dbReference type="Pfam" id="PF04542"/>
    </source>
</evidence>
<evidence type="ECO:0000259" key="6">
    <source>
        <dbReference type="Pfam" id="PF04539"/>
    </source>
</evidence>
<feature type="domain" description="RNA polymerase sigma-70 region 2" evidence="7">
    <location>
        <begin position="71"/>
        <end position="140"/>
    </location>
</feature>
<dbReference type="NCBIfam" id="TIGR02937">
    <property type="entry name" value="sigma70-ECF"/>
    <property type="match status" value="1"/>
</dbReference>